<dbReference type="PANTHER" id="PTHR33175:SF3">
    <property type="entry name" value="DNA-BINDING PROTEIN HU-BETA"/>
    <property type="match status" value="1"/>
</dbReference>
<evidence type="ECO:0000256" key="2">
    <source>
        <dbReference type="ARBA" id="ARBA00023067"/>
    </source>
</evidence>
<dbReference type="InterPro" id="IPR000119">
    <property type="entry name" value="Hist_DNA-bd"/>
</dbReference>
<keyword evidence="6" id="KW-1185">Reference proteome</keyword>
<gene>
    <name evidence="5" type="primary">hup_1</name>
    <name evidence="5" type="ORF">NCTC10283_02220</name>
</gene>
<accession>A0A376BUP2</accession>
<reference evidence="5 6" key="1">
    <citation type="submission" date="2018-06" db="EMBL/GenBank/DDBJ databases">
        <authorList>
            <consortium name="Pathogen Informatics"/>
            <person name="Doyle S."/>
        </authorList>
    </citation>
    <scope>NUCLEOTIDE SEQUENCE [LARGE SCALE GENOMIC DNA]</scope>
    <source>
        <strain evidence="5 6">NCTC10283</strain>
    </source>
</reference>
<dbReference type="SUPFAM" id="SSF47729">
    <property type="entry name" value="IHF-like DNA-binding proteins"/>
    <property type="match status" value="1"/>
</dbReference>
<evidence type="ECO:0000256" key="4">
    <source>
        <dbReference type="RuleBase" id="RU003939"/>
    </source>
</evidence>
<evidence type="ECO:0000313" key="5">
    <source>
        <dbReference type="EMBL" id="SSY80660.1"/>
    </source>
</evidence>
<dbReference type="CDD" id="cd13831">
    <property type="entry name" value="HU"/>
    <property type="match status" value="1"/>
</dbReference>
<dbReference type="InterPro" id="IPR020816">
    <property type="entry name" value="Histone-like_DNA-bd_CS"/>
</dbReference>
<organism evidence="5 6">
    <name type="scientific">Alysiella crassa</name>
    <dbReference type="NCBI Taxonomy" id="153491"/>
    <lineage>
        <taxon>Bacteria</taxon>
        <taxon>Pseudomonadati</taxon>
        <taxon>Pseudomonadota</taxon>
        <taxon>Betaproteobacteria</taxon>
        <taxon>Neisseriales</taxon>
        <taxon>Neisseriaceae</taxon>
        <taxon>Alysiella</taxon>
    </lineage>
</organism>
<dbReference type="EMBL" id="UFSO01000003">
    <property type="protein sequence ID" value="SSY80660.1"/>
    <property type="molecule type" value="Genomic_DNA"/>
</dbReference>
<name>A0A376BUP2_9NEIS</name>
<dbReference type="PRINTS" id="PR01727">
    <property type="entry name" value="DNABINDINGHU"/>
</dbReference>
<evidence type="ECO:0000256" key="1">
    <source>
        <dbReference type="ARBA" id="ARBA00010529"/>
    </source>
</evidence>
<proteinExistence type="inferred from homology"/>
<protein>
    <submittedName>
        <fullName evidence="5">DNA-binding protein HU</fullName>
    </submittedName>
</protein>
<sequence length="90" mass="9441">MNKSTLIQHIASIAGLTKTQADDALDAFCTIVQSELAHGGTVEIKGFGSFSTTQRAERVGRNPKTGEPVVILASRAPKFKAGKSLKDGVA</sequence>
<dbReference type="RefSeq" id="WP_034291466.1">
    <property type="nucleotide sequence ID" value="NZ_CP091519.2"/>
</dbReference>
<keyword evidence="2" id="KW-0226">DNA condensation</keyword>
<dbReference type="Pfam" id="PF00216">
    <property type="entry name" value="Bac_DNA_binding"/>
    <property type="match status" value="1"/>
</dbReference>
<dbReference type="AlphaFoldDB" id="A0A376BUP2"/>
<dbReference type="GO" id="GO:0003677">
    <property type="term" value="F:DNA binding"/>
    <property type="evidence" value="ECO:0007669"/>
    <property type="project" value="UniProtKB-KW"/>
</dbReference>
<dbReference type="STRING" id="1120980.GCA_000745955_00570"/>
<dbReference type="OrthoDB" id="9799835at2"/>
<dbReference type="InterPro" id="IPR010992">
    <property type="entry name" value="IHF-like_DNA-bd_dom_sf"/>
</dbReference>
<dbReference type="GO" id="GO:0030261">
    <property type="term" value="P:chromosome condensation"/>
    <property type="evidence" value="ECO:0007669"/>
    <property type="project" value="UniProtKB-KW"/>
</dbReference>
<dbReference type="GO" id="GO:0030527">
    <property type="term" value="F:structural constituent of chromatin"/>
    <property type="evidence" value="ECO:0007669"/>
    <property type="project" value="InterPro"/>
</dbReference>
<evidence type="ECO:0000313" key="6">
    <source>
        <dbReference type="Proteomes" id="UP000254209"/>
    </source>
</evidence>
<dbReference type="PROSITE" id="PS00045">
    <property type="entry name" value="HISTONE_LIKE"/>
    <property type="match status" value="1"/>
</dbReference>
<evidence type="ECO:0000256" key="3">
    <source>
        <dbReference type="ARBA" id="ARBA00023125"/>
    </source>
</evidence>
<dbReference type="Gene3D" id="4.10.520.10">
    <property type="entry name" value="IHF-like DNA-binding proteins"/>
    <property type="match status" value="1"/>
</dbReference>
<keyword evidence="3 5" id="KW-0238">DNA-binding</keyword>
<comment type="similarity">
    <text evidence="1 4">Belongs to the bacterial histone-like protein family.</text>
</comment>
<dbReference type="SMART" id="SM00411">
    <property type="entry name" value="BHL"/>
    <property type="match status" value="1"/>
</dbReference>
<dbReference type="Proteomes" id="UP000254209">
    <property type="component" value="Unassembled WGS sequence"/>
</dbReference>
<dbReference type="PANTHER" id="PTHR33175">
    <property type="entry name" value="DNA-BINDING PROTEIN HU"/>
    <property type="match status" value="1"/>
</dbReference>